<evidence type="ECO:0000313" key="2">
    <source>
        <dbReference type="EMBL" id="MBY70136.1"/>
    </source>
</evidence>
<feature type="transmembrane region" description="Helical" evidence="1">
    <location>
        <begin position="71"/>
        <end position="90"/>
    </location>
</feature>
<keyword evidence="1" id="KW-0812">Transmembrane</keyword>
<name>A0A2S2PX97_9HEMI</name>
<organism evidence="2">
    <name type="scientific">Sipha flava</name>
    <name type="common">yellow sugarcane aphid</name>
    <dbReference type="NCBI Taxonomy" id="143950"/>
    <lineage>
        <taxon>Eukaryota</taxon>
        <taxon>Metazoa</taxon>
        <taxon>Ecdysozoa</taxon>
        <taxon>Arthropoda</taxon>
        <taxon>Hexapoda</taxon>
        <taxon>Insecta</taxon>
        <taxon>Pterygota</taxon>
        <taxon>Neoptera</taxon>
        <taxon>Paraneoptera</taxon>
        <taxon>Hemiptera</taxon>
        <taxon>Sternorrhyncha</taxon>
        <taxon>Aphidomorpha</taxon>
        <taxon>Aphidoidea</taxon>
        <taxon>Aphididae</taxon>
        <taxon>Sipha</taxon>
    </lineage>
</organism>
<gene>
    <name evidence="2" type="ORF">g.99403</name>
</gene>
<keyword evidence="1" id="KW-1133">Transmembrane helix</keyword>
<feature type="transmembrane region" description="Helical" evidence="1">
    <location>
        <begin position="37"/>
        <end position="64"/>
    </location>
</feature>
<evidence type="ECO:0000256" key="1">
    <source>
        <dbReference type="SAM" id="Phobius"/>
    </source>
</evidence>
<dbReference type="EMBL" id="GGMS01000933">
    <property type="protein sequence ID" value="MBY70136.1"/>
    <property type="molecule type" value="Transcribed_RNA"/>
</dbReference>
<protein>
    <submittedName>
        <fullName evidence="2">Uncharacterized protein</fullName>
    </submittedName>
</protein>
<proteinExistence type="predicted"/>
<sequence>MVVDDANNRHDRAAVTHLSPSVSRSVYTSHERLRTTFFRYLVTTVIIRTCGFLYICFFGCFFIAFIHNKRLFYIINIVVYLPVVVHRYSFSLLEVVVLSTNTRTPQ</sequence>
<reference evidence="2" key="1">
    <citation type="submission" date="2018-04" db="EMBL/GenBank/DDBJ databases">
        <title>Transcriptome assembly of Sipha flava.</title>
        <authorList>
            <person name="Scully E.D."/>
            <person name="Geib S.M."/>
            <person name="Palmer N.A."/>
            <person name="Koch K."/>
            <person name="Bradshaw J."/>
            <person name="Heng-Moss T."/>
            <person name="Sarath G."/>
        </authorList>
    </citation>
    <scope>NUCLEOTIDE SEQUENCE</scope>
</reference>
<keyword evidence="1" id="KW-0472">Membrane</keyword>
<dbReference type="AlphaFoldDB" id="A0A2S2PX97"/>
<accession>A0A2S2PX97</accession>